<evidence type="ECO:0000313" key="2">
    <source>
        <dbReference type="EMBL" id="CAB3758482.1"/>
    </source>
</evidence>
<dbReference type="NCBIfam" id="TIGR03033">
    <property type="entry name" value="phage_rel_nuc"/>
    <property type="match status" value="1"/>
</dbReference>
<organism evidence="2 3">
    <name type="scientific">Paraburkholderia humisilvae</name>
    <dbReference type="NCBI Taxonomy" id="627669"/>
    <lineage>
        <taxon>Bacteria</taxon>
        <taxon>Pseudomonadati</taxon>
        <taxon>Pseudomonadota</taxon>
        <taxon>Betaproteobacteria</taxon>
        <taxon>Burkholderiales</taxon>
        <taxon>Burkholderiaceae</taxon>
        <taxon>Paraburkholderia</taxon>
    </lineage>
</organism>
<dbReference type="InterPro" id="IPR019080">
    <property type="entry name" value="YqaJ_viral_recombinase"/>
</dbReference>
<dbReference type="Proteomes" id="UP000494363">
    <property type="component" value="Unassembled WGS sequence"/>
</dbReference>
<keyword evidence="3" id="KW-1185">Reference proteome</keyword>
<dbReference type="InterPro" id="IPR011604">
    <property type="entry name" value="PDDEXK-like_dom_sf"/>
</dbReference>
<dbReference type="InterPro" id="IPR017482">
    <property type="entry name" value="Lambda-type_endonuclease"/>
</dbReference>
<dbReference type="RefSeq" id="WP_377693542.1">
    <property type="nucleotide sequence ID" value="NZ_JBHLTK010000153.1"/>
</dbReference>
<evidence type="ECO:0000259" key="1">
    <source>
        <dbReference type="Pfam" id="PF09588"/>
    </source>
</evidence>
<reference evidence="2 3" key="1">
    <citation type="submission" date="2020-04" db="EMBL/GenBank/DDBJ databases">
        <authorList>
            <person name="De Canck E."/>
        </authorList>
    </citation>
    <scope>NUCLEOTIDE SEQUENCE [LARGE SCALE GENOMIC DNA]</scope>
    <source>
        <strain evidence="2 3">LMG 29542</strain>
    </source>
</reference>
<accession>A0A6J5DZU5</accession>
<dbReference type="Gene3D" id="3.90.320.10">
    <property type="match status" value="1"/>
</dbReference>
<dbReference type="Pfam" id="PF09588">
    <property type="entry name" value="YqaJ"/>
    <property type="match status" value="1"/>
</dbReference>
<gene>
    <name evidence="2" type="ORF">LMG29542_03352</name>
</gene>
<dbReference type="PANTHER" id="PTHR46609:SF6">
    <property type="entry name" value="EXONUCLEASE, PHAGE-TYPE_RECB, C-TERMINAL DOMAIN-CONTAINING PROTEIN-RELATED"/>
    <property type="match status" value="1"/>
</dbReference>
<dbReference type="EMBL" id="CADIKH010000014">
    <property type="protein sequence ID" value="CAB3758482.1"/>
    <property type="molecule type" value="Genomic_DNA"/>
</dbReference>
<feature type="domain" description="YqaJ viral recombinase" evidence="1">
    <location>
        <begin position="71"/>
        <end position="215"/>
    </location>
</feature>
<dbReference type="InterPro" id="IPR011335">
    <property type="entry name" value="Restrct_endonuc-II-like"/>
</dbReference>
<dbReference type="InterPro" id="IPR051703">
    <property type="entry name" value="NF-kappa-B_Signaling_Reg"/>
</dbReference>
<name>A0A6J5DZU5_9BURK</name>
<dbReference type="SUPFAM" id="SSF52980">
    <property type="entry name" value="Restriction endonuclease-like"/>
    <property type="match status" value="1"/>
</dbReference>
<proteinExistence type="predicted"/>
<sequence>MTCYRFTSRSPMSYRAVLRTIPKTLHRQWWSMRWQYSEPRVAISRLSGVRPHLTHPTSGTVKESVMNAREEWLTDRKRGIGGSDAAAALGQSRHKTAFQLYQEKLGLIPGDMLVAPDAVERMEFGQAIEAVIADMYAKRYGVKLRRHNKLAQHAKLPWMLGSYDRTVDGKREGVECKNVDSLSYRFGEWGDEHSDQVPTEYLMQCHHYLAVSGYEVWHLAACVGGNSLKVYHIERDPEMIDLVESGEGDFWKHIEKKEPPSLDYTHASAIGLLKKMYPGTSGETVKLPPEAEALHYARLDFSEQRDLMEKGADAAKARIMHLMGDASVGLLPNGGGYTRKVIKRDGYSVDPASYVDFRFSARKGEKS</sequence>
<dbReference type="AlphaFoldDB" id="A0A6J5DZU5"/>
<dbReference type="PANTHER" id="PTHR46609">
    <property type="entry name" value="EXONUCLEASE, PHAGE-TYPE/RECB, C-TERMINAL DOMAIN-CONTAINING PROTEIN"/>
    <property type="match status" value="1"/>
</dbReference>
<evidence type="ECO:0000313" key="3">
    <source>
        <dbReference type="Proteomes" id="UP000494363"/>
    </source>
</evidence>
<protein>
    <recommendedName>
        <fullName evidence="1">YqaJ viral recombinase domain-containing protein</fullName>
    </recommendedName>
</protein>